<dbReference type="AlphaFoldDB" id="A0A3M5RA26"/>
<reference evidence="1 2" key="1">
    <citation type="submission" date="2018-08" db="EMBL/GenBank/DDBJ databases">
        <title>Recombination of ecologically and evolutionarily significant loci maintains genetic cohesion in the Pseudomonas syringae species complex.</title>
        <authorList>
            <person name="Dillon M."/>
            <person name="Thakur S."/>
            <person name="Almeida R.N.D."/>
            <person name="Weir B.S."/>
            <person name="Guttman D.S."/>
        </authorList>
    </citation>
    <scope>NUCLEOTIDE SEQUENCE [LARGE SCALE GENOMIC DNA]</scope>
    <source>
        <strain evidence="1 2">ICMP 9829</strain>
    </source>
</reference>
<name>A0A3M5RA26_9PSED</name>
<dbReference type="InterPro" id="IPR036412">
    <property type="entry name" value="HAD-like_sf"/>
</dbReference>
<dbReference type="Gene3D" id="1.10.150.240">
    <property type="entry name" value="Putative phosphatase, domain 2"/>
    <property type="match status" value="1"/>
</dbReference>
<keyword evidence="1" id="KW-0378">Hydrolase</keyword>
<dbReference type="Proteomes" id="UP000274212">
    <property type="component" value="Unassembled WGS sequence"/>
</dbReference>
<sequence length="66" mass="7271">MQRDYDLLIFDWDGTLADSVGRIVLSMRAAALEGGLEVRDDMAGVLSVWGCLRQFAPSIRRSATVV</sequence>
<accession>A0A3M5RA26</accession>
<evidence type="ECO:0000313" key="1">
    <source>
        <dbReference type="EMBL" id="RMU05800.1"/>
    </source>
</evidence>
<protein>
    <submittedName>
        <fullName evidence="1">HAD-superfamily hydrolase</fullName>
    </submittedName>
</protein>
<proteinExistence type="predicted"/>
<comment type="caution">
    <text evidence="1">The sequence shown here is derived from an EMBL/GenBank/DDBJ whole genome shotgun (WGS) entry which is preliminary data.</text>
</comment>
<dbReference type="GO" id="GO:0016787">
    <property type="term" value="F:hydrolase activity"/>
    <property type="evidence" value="ECO:0007669"/>
    <property type="project" value="UniProtKB-KW"/>
</dbReference>
<dbReference type="SUPFAM" id="SSF56784">
    <property type="entry name" value="HAD-like"/>
    <property type="match status" value="1"/>
</dbReference>
<evidence type="ECO:0000313" key="2">
    <source>
        <dbReference type="Proteomes" id="UP000274212"/>
    </source>
</evidence>
<dbReference type="InterPro" id="IPR023198">
    <property type="entry name" value="PGP-like_dom2"/>
</dbReference>
<gene>
    <name evidence="1" type="ORF">ALP36_03451</name>
</gene>
<dbReference type="EMBL" id="RBTT01000286">
    <property type="protein sequence ID" value="RMU05800.1"/>
    <property type="molecule type" value="Genomic_DNA"/>
</dbReference>
<organism evidence="1 2">
    <name type="scientific">Pseudomonas syringae pv. coriandricola</name>
    <dbReference type="NCBI Taxonomy" id="264453"/>
    <lineage>
        <taxon>Bacteria</taxon>
        <taxon>Pseudomonadati</taxon>
        <taxon>Pseudomonadota</taxon>
        <taxon>Gammaproteobacteria</taxon>
        <taxon>Pseudomonadales</taxon>
        <taxon>Pseudomonadaceae</taxon>
        <taxon>Pseudomonas</taxon>
    </lineage>
</organism>